<dbReference type="Proteomes" id="UP001497392">
    <property type="component" value="Unassembled WGS sequence"/>
</dbReference>
<reference evidence="1 2" key="1">
    <citation type="submission" date="2024-06" db="EMBL/GenBank/DDBJ databases">
        <authorList>
            <person name="Kraege A."/>
            <person name="Thomma B."/>
        </authorList>
    </citation>
    <scope>NUCLEOTIDE SEQUENCE [LARGE SCALE GENOMIC DNA]</scope>
</reference>
<evidence type="ECO:0000313" key="1">
    <source>
        <dbReference type="EMBL" id="CAL5229118.1"/>
    </source>
</evidence>
<proteinExistence type="predicted"/>
<keyword evidence="2" id="KW-1185">Reference proteome</keyword>
<comment type="caution">
    <text evidence="1">The sequence shown here is derived from an EMBL/GenBank/DDBJ whole genome shotgun (WGS) entry which is preliminary data.</text>
</comment>
<organism evidence="1 2">
    <name type="scientific">Coccomyxa viridis</name>
    <dbReference type="NCBI Taxonomy" id="1274662"/>
    <lineage>
        <taxon>Eukaryota</taxon>
        <taxon>Viridiplantae</taxon>
        <taxon>Chlorophyta</taxon>
        <taxon>core chlorophytes</taxon>
        <taxon>Trebouxiophyceae</taxon>
        <taxon>Trebouxiophyceae incertae sedis</taxon>
        <taxon>Coccomyxaceae</taxon>
        <taxon>Coccomyxa</taxon>
    </lineage>
</organism>
<name>A0ABP1GFQ6_9CHLO</name>
<sequence>MLPVSLGIPRRILQDGGCVGIGQDITDSDSPCYDFVTGPSAADNVRIAGLTDQGVAAEVASHPRPPPACCVIARPFLASGCGCKERFLNLAANFGHPRAEVIAGYRLLKASSCLNSTNGGFIDDPCDMHGPQSV</sequence>
<accession>A0ABP1GFQ6</accession>
<dbReference type="EMBL" id="CAXHTA020000019">
    <property type="protein sequence ID" value="CAL5229118.1"/>
    <property type="molecule type" value="Genomic_DNA"/>
</dbReference>
<gene>
    <name evidence="1" type="primary">g12383</name>
    <name evidence="1" type="ORF">VP750_LOCUS11024</name>
</gene>
<evidence type="ECO:0000313" key="2">
    <source>
        <dbReference type="Proteomes" id="UP001497392"/>
    </source>
</evidence>
<protein>
    <submittedName>
        <fullName evidence="1">G12383 protein</fullName>
    </submittedName>
</protein>